<sequence length="122" mass="14059">MGIGYKLSGCSSCSRLSTELARRPSNPDPKNYRVIDIMQVEDCVIARVVYPDCQDYERNKILVYEKKDHGYLRRCNLSRSGLRPPLDPHFCDSKEHPSPIARFQPGLKGLRMALTFCHHHKE</sequence>
<accession>A0A0F9LB73</accession>
<name>A0A0F9LB73_9ZZZZ</name>
<dbReference type="EMBL" id="LAZR01012837">
    <property type="protein sequence ID" value="KKM24850.1"/>
    <property type="molecule type" value="Genomic_DNA"/>
</dbReference>
<evidence type="ECO:0000313" key="1">
    <source>
        <dbReference type="EMBL" id="KKM24850.1"/>
    </source>
</evidence>
<dbReference type="AlphaFoldDB" id="A0A0F9LB73"/>
<organism evidence="1">
    <name type="scientific">marine sediment metagenome</name>
    <dbReference type="NCBI Taxonomy" id="412755"/>
    <lineage>
        <taxon>unclassified sequences</taxon>
        <taxon>metagenomes</taxon>
        <taxon>ecological metagenomes</taxon>
    </lineage>
</organism>
<reference evidence="1" key="1">
    <citation type="journal article" date="2015" name="Nature">
        <title>Complex archaea that bridge the gap between prokaryotes and eukaryotes.</title>
        <authorList>
            <person name="Spang A."/>
            <person name="Saw J.H."/>
            <person name="Jorgensen S.L."/>
            <person name="Zaremba-Niedzwiedzka K."/>
            <person name="Martijn J."/>
            <person name="Lind A.E."/>
            <person name="van Eijk R."/>
            <person name="Schleper C."/>
            <person name="Guy L."/>
            <person name="Ettema T.J."/>
        </authorList>
    </citation>
    <scope>NUCLEOTIDE SEQUENCE</scope>
</reference>
<gene>
    <name evidence="1" type="ORF">LCGC14_1601010</name>
</gene>
<comment type="caution">
    <text evidence="1">The sequence shown here is derived from an EMBL/GenBank/DDBJ whole genome shotgun (WGS) entry which is preliminary data.</text>
</comment>
<proteinExistence type="predicted"/>
<protein>
    <submittedName>
        <fullName evidence="1">Uncharacterized protein</fullName>
    </submittedName>
</protein>